<sequence length="418" mass="47862">MLGRTTLVSNNWNGDYHTIGFGNYGYGIYTQDSGMYVNPWNGHVGVEREIDFTPLDALHFQPYTGVPASIRQHYIMTSVYIRSVSKTNMGNGPSLSINISINQNDSYFYGDDFITGTVELYVRDGTLQANELGLQLTGEIGVLLETSRDESIHPEPQQIEFLKQNYVFFYRESNERMLRYSKGQYSWPFRIQLPNDYPPSTIGQAEIYPYVRYYLQGFIDETSFGVNALSKQCINIFPRVHVSRIPSCFTPILFDTQNRKDIIIKGNIDRSGYIPGEIIQGTIEIENYQRLLINQIVISLIQYQSIGQSTCQYLVCKNIISEMDIPHQPRIIQPFDMTIPMRPFAPTFQFCLESERLAVVSIYYKLRITIKCDVPPTNTQLVVPINMGTHSELSTLDNQKISRSASLEDILLETEHLV</sequence>
<evidence type="ECO:0000313" key="4">
    <source>
        <dbReference type="Proteomes" id="UP000663828"/>
    </source>
</evidence>
<dbReference type="PANTHER" id="PTHR11188">
    <property type="entry name" value="ARRESTIN DOMAIN CONTAINING PROTEIN"/>
    <property type="match status" value="1"/>
</dbReference>
<evidence type="ECO:0000256" key="1">
    <source>
        <dbReference type="ARBA" id="ARBA00005298"/>
    </source>
</evidence>
<dbReference type="InterPro" id="IPR011022">
    <property type="entry name" value="Arrestin_C-like"/>
</dbReference>
<dbReference type="SUPFAM" id="SSF81296">
    <property type="entry name" value="E set domains"/>
    <property type="match status" value="2"/>
</dbReference>
<dbReference type="PANTHER" id="PTHR11188:SF17">
    <property type="entry name" value="FI21816P1"/>
    <property type="match status" value="1"/>
</dbReference>
<reference evidence="3" key="1">
    <citation type="submission" date="2021-02" db="EMBL/GenBank/DDBJ databases">
        <authorList>
            <person name="Nowell W R."/>
        </authorList>
    </citation>
    <scope>NUCLEOTIDE SEQUENCE</scope>
</reference>
<feature type="domain" description="Arrestin C-terminal-like" evidence="2">
    <location>
        <begin position="258"/>
        <end position="392"/>
    </location>
</feature>
<comment type="caution">
    <text evidence="3">The sequence shown here is derived from an EMBL/GenBank/DDBJ whole genome shotgun (WGS) entry which is preliminary data.</text>
</comment>
<dbReference type="InterPro" id="IPR014752">
    <property type="entry name" value="Arrestin-like_C"/>
</dbReference>
<name>A0A816DJI5_ADIRI</name>
<dbReference type="Pfam" id="PF00339">
    <property type="entry name" value="Arrestin_N"/>
    <property type="match status" value="1"/>
</dbReference>
<dbReference type="SMART" id="SM01017">
    <property type="entry name" value="Arrestin_C"/>
    <property type="match status" value="1"/>
</dbReference>
<accession>A0A816DJI5</accession>
<dbReference type="GO" id="GO:0015031">
    <property type="term" value="P:protein transport"/>
    <property type="evidence" value="ECO:0007669"/>
    <property type="project" value="TreeGrafter"/>
</dbReference>
<gene>
    <name evidence="3" type="ORF">XAT740_LOCUS52619</name>
</gene>
<protein>
    <recommendedName>
        <fullName evidence="2">Arrestin C-terminal-like domain-containing protein</fullName>
    </recommendedName>
</protein>
<evidence type="ECO:0000259" key="2">
    <source>
        <dbReference type="SMART" id="SM01017"/>
    </source>
</evidence>
<evidence type="ECO:0000313" key="3">
    <source>
        <dbReference type="EMBL" id="CAF1636833.1"/>
    </source>
</evidence>
<dbReference type="InterPro" id="IPR050357">
    <property type="entry name" value="Arrestin_domain-protein"/>
</dbReference>
<proteinExistence type="inferred from homology"/>
<comment type="similarity">
    <text evidence="1">Belongs to the arrestin family.</text>
</comment>
<dbReference type="EMBL" id="CAJNOR010008729">
    <property type="protein sequence ID" value="CAF1636833.1"/>
    <property type="molecule type" value="Genomic_DNA"/>
</dbReference>
<dbReference type="InterPro" id="IPR011021">
    <property type="entry name" value="Arrestin-like_N"/>
</dbReference>
<keyword evidence="4" id="KW-1185">Reference proteome</keyword>
<dbReference type="Pfam" id="PF02752">
    <property type="entry name" value="Arrestin_C"/>
    <property type="match status" value="1"/>
</dbReference>
<dbReference type="InterPro" id="IPR014756">
    <property type="entry name" value="Ig_E-set"/>
</dbReference>
<dbReference type="AlphaFoldDB" id="A0A816DJI5"/>
<organism evidence="3 4">
    <name type="scientific">Adineta ricciae</name>
    <name type="common">Rotifer</name>
    <dbReference type="NCBI Taxonomy" id="249248"/>
    <lineage>
        <taxon>Eukaryota</taxon>
        <taxon>Metazoa</taxon>
        <taxon>Spiralia</taxon>
        <taxon>Gnathifera</taxon>
        <taxon>Rotifera</taxon>
        <taxon>Eurotatoria</taxon>
        <taxon>Bdelloidea</taxon>
        <taxon>Adinetida</taxon>
        <taxon>Adinetidae</taxon>
        <taxon>Adineta</taxon>
    </lineage>
</organism>
<dbReference type="Gene3D" id="2.60.40.640">
    <property type="match status" value="2"/>
</dbReference>
<dbReference type="Proteomes" id="UP000663828">
    <property type="component" value="Unassembled WGS sequence"/>
</dbReference>
<dbReference type="GO" id="GO:0005737">
    <property type="term" value="C:cytoplasm"/>
    <property type="evidence" value="ECO:0007669"/>
    <property type="project" value="TreeGrafter"/>
</dbReference>